<dbReference type="EMBL" id="SMOL01000157">
    <property type="protein sequence ID" value="KAB2627012.1"/>
    <property type="molecule type" value="Genomic_DNA"/>
</dbReference>
<dbReference type="AlphaFoldDB" id="A0A5N5HLI6"/>
<organism evidence="1 2">
    <name type="scientific">Pyrus ussuriensis x Pyrus communis</name>
    <dbReference type="NCBI Taxonomy" id="2448454"/>
    <lineage>
        <taxon>Eukaryota</taxon>
        <taxon>Viridiplantae</taxon>
        <taxon>Streptophyta</taxon>
        <taxon>Embryophyta</taxon>
        <taxon>Tracheophyta</taxon>
        <taxon>Spermatophyta</taxon>
        <taxon>Magnoliopsida</taxon>
        <taxon>eudicotyledons</taxon>
        <taxon>Gunneridae</taxon>
        <taxon>Pentapetalae</taxon>
        <taxon>rosids</taxon>
        <taxon>fabids</taxon>
        <taxon>Rosales</taxon>
        <taxon>Rosaceae</taxon>
        <taxon>Amygdaloideae</taxon>
        <taxon>Maleae</taxon>
        <taxon>Pyrus</taxon>
    </lineage>
</organism>
<reference evidence="1 2" key="3">
    <citation type="submission" date="2019-11" db="EMBL/GenBank/DDBJ databases">
        <title>A de novo genome assembly of a pear dwarfing rootstock.</title>
        <authorList>
            <person name="Wang F."/>
            <person name="Wang J."/>
            <person name="Li S."/>
            <person name="Zhang Y."/>
            <person name="Fang M."/>
            <person name="Ma L."/>
            <person name="Zhao Y."/>
            <person name="Jiang S."/>
        </authorList>
    </citation>
    <scope>NUCLEOTIDE SEQUENCE [LARGE SCALE GENOMIC DNA]</scope>
    <source>
        <strain evidence="1">S2</strain>
        <tissue evidence="1">Leaf</tissue>
    </source>
</reference>
<dbReference type="Proteomes" id="UP000327157">
    <property type="component" value="Chromosome 2"/>
</dbReference>
<reference evidence="1 2" key="1">
    <citation type="submission" date="2019-09" db="EMBL/GenBank/DDBJ databases">
        <authorList>
            <person name="Ou C."/>
        </authorList>
    </citation>
    <scope>NUCLEOTIDE SEQUENCE [LARGE SCALE GENOMIC DNA]</scope>
    <source>
        <strain evidence="1">S2</strain>
        <tissue evidence="1">Leaf</tissue>
    </source>
</reference>
<protein>
    <submittedName>
        <fullName evidence="1">Glycine-rich protein 2-like</fullName>
    </submittedName>
</protein>
<name>A0A5N5HLI6_9ROSA</name>
<comment type="caution">
    <text evidence="1">The sequence shown here is derived from an EMBL/GenBank/DDBJ whole genome shotgun (WGS) entry which is preliminary data.</text>
</comment>
<keyword evidence="2" id="KW-1185">Reference proteome</keyword>
<accession>A0A5N5HLI6</accession>
<sequence length="66" mass="6779">MQRYGEVEMTGSTPVRALPRQIAGLSALVEASRNTSASTTVTTTTSIAASAAIASSPSPCVQTRHT</sequence>
<reference evidence="2" key="2">
    <citation type="submission" date="2019-10" db="EMBL/GenBank/DDBJ databases">
        <title>A de novo genome assembly of a pear dwarfing rootstock.</title>
        <authorList>
            <person name="Wang F."/>
            <person name="Wang J."/>
            <person name="Li S."/>
            <person name="Zhang Y."/>
            <person name="Fang M."/>
            <person name="Ma L."/>
            <person name="Zhao Y."/>
            <person name="Jiang S."/>
        </authorList>
    </citation>
    <scope>NUCLEOTIDE SEQUENCE [LARGE SCALE GENOMIC DNA]</scope>
</reference>
<gene>
    <name evidence="1" type="ORF">D8674_020630</name>
</gene>
<evidence type="ECO:0000313" key="1">
    <source>
        <dbReference type="EMBL" id="KAB2627012.1"/>
    </source>
</evidence>
<proteinExistence type="predicted"/>
<evidence type="ECO:0000313" key="2">
    <source>
        <dbReference type="Proteomes" id="UP000327157"/>
    </source>
</evidence>